<dbReference type="RefSeq" id="XP_007692144.1">
    <property type="nucleotide sequence ID" value="XM_007693954.1"/>
</dbReference>
<keyword evidence="3" id="KW-1185">Reference proteome</keyword>
<dbReference type="EMBL" id="KI964108">
    <property type="protein sequence ID" value="EUC41331.1"/>
    <property type="molecule type" value="Genomic_DNA"/>
</dbReference>
<dbReference type="KEGG" id="bor:COCMIDRAFT_29871"/>
<protein>
    <submittedName>
        <fullName evidence="2">Uncharacterized protein</fullName>
    </submittedName>
</protein>
<accession>W6ZC73</accession>
<evidence type="ECO:0000313" key="3">
    <source>
        <dbReference type="Proteomes" id="UP000054032"/>
    </source>
</evidence>
<reference evidence="2 3" key="1">
    <citation type="journal article" date="2013" name="PLoS Genet.">
        <title>Comparative genome structure, secondary metabolite, and effector coding capacity across Cochliobolus pathogens.</title>
        <authorList>
            <person name="Condon B.J."/>
            <person name="Leng Y."/>
            <person name="Wu D."/>
            <person name="Bushley K.E."/>
            <person name="Ohm R.A."/>
            <person name="Otillar R."/>
            <person name="Martin J."/>
            <person name="Schackwitz W."/>
            <person name="Grimwood J."/>
            <person name="MohdZainudin N."/>
            <person name="Xue C."/>
            <person name="Wang R."/>
            <person name="Manning V.A."/>
            <person name="Dhillon B."/>
            <person name="Tu Z.J."/>
            <person name="Steffenson B.J."/>
            <person name="Salamov A."/>
            <person name="Sun H."/>
            <person name="Lowry S."/>
            <person name="LaButti K."/>
            <person name="Han J."/>
            <person name="Copeland A."/>
            <person name="Lindquist E."/>
            <person name="Barry K."/>
            <person name="Schmutz J."/>
            <person name="Baker S.E."/>
            <person name="Ciuffetti L.M."/>
            <person name="Grigoriev I.V."/>
            <person name="Zhong S."/>
            <person name="Turgeon B.G."/>
        </authorList>
    </citation>
    <scope>NUCLEOTIDE SEQUENCE [LARGE SCALE GENOMIC DNA]</scope>
    <source>
        <strain evidence="2 3">ATCC 44560</strain>
    </source>
</reference>
<dbReference type="Proteomes" id="UP000054032">
    <property type="component" value="Unassembled WGS sequence"/>
</dbReference>
<evidence type="ECO:0000256" key="1">
    <source>
        <dbReference type="SAM" id="MobiDB-lite"/>
    </source>
</evidence>
<dbReference type="HOGENOM" id="CLU_1532278_0_0_1"/>
<dbReference type="GeneID" id="19121584"/>
<organism evidence="2 3">
    <name type="scientific">Bipolaris oryzae ATCC 44560</name>
    <dbReference type="NCBI Taxonomy" id="930090"/>
    <lineage>
        <taxon>Eukaryota</taxon>
        <taxon>Fungi</taxon>
        <taxon>Dikarya</taxon>
        <taxon>Ascomycota</taxon>
        <taxon>Pezizomycotina</taxon>
        <taxon>Dothideomycetes</taxon>
        <taxon>Pleosporomycetidae</taxon>
        <taxon>Pleosporales</taxon>
        <taxon>Pleosporineae</taxon>
        <taxon>Pleosporaceae</taxon>
        <taxon>Bipolaris</taxon>
    </lineage>
</organism>
<evidence type="ECO:0000313" key="2">
    <source>
        <dbReference type="EMBL" id="EUC41331.1"/>
    </source>
</evidence>
<proteinExistence type="predicted"/>
<gene>
    <name evidence="2" type="ORF">COCMIDRAFT_29871</name>
</gene>
<dbReference type="AlphaFoldDB" id="W6ZC73"/>
<name>W6ZC73_COCMI</name>
<feature type="region of interest" description="Disordered" evidence="1">
    <location>
        <begin position="62"/>
        <end position="83"/>
    </location>
</feature>
<sequence>MDTSTCPAPYSPTRRRAVHVTLVAICVCTPDGVTDSQQQQAIWASGPLGSFRTSLPAERRQAWALDRPSSSASMSPPNLPQPPNCPRAARALAPAPIPLGLPLVLQLLQLTAACAALVSTPVHVCFTLCCDQNPGVHGPSARHGVDDAQKPTHAPLLARPVIRAKVQSAYLALLK</sequence>